<reference evidence="2" key="1">
    <citation type="submission" date="2021-03" db="EMBL/GenBank/DDBJ databases">
        <title>Draft genome sequence of rust myrtle Austropuccinia psidii MF-1, a brazilian biotype.</title>
        <authorList>
            <person name="Quecine M.C."/>
            <person name="Pachon D.M.R."/>
            <person name="Bonatelli M.L."/>
            <person name="Correr F.H."/>
            <person name="Franceschini L.M."/>
            <person name="Leite T.F."/>
            <person name="Margarido G.R.A."/>
            <person name="Almeida C.A."/>
            <person name="Ferrarezi J.A."/>
            <person name="Labate C.A."/>
        </authorList>
    </citation>
    <scope>NUCLEOTIDE SEQUENCE</scope>
    <source>
        <strain evidence="2">MF-1</strain>
    </source>
</reference>
<accession>A0A9Q3J9T5</accession>
<protein>
    <recommendedName>
        <fullName evidence="1">Integrase zinc-binding domain-containing protein</fullName>
    </recommendedName>
</protein>
<evidence type="ECO:0000259" key="1">
    <source>
        <dbReference type="Pfam" id="PF17921"/>
    </source>
</evidence>
<name>A0A9Q3J9T5_9BASI</name>
<comment type="caution">
    <text evidence="2">The sequence shown here is derived from an EMBL/GenBank/DDBJ whole genome shotgun (WGS) entry which is preliminary data.</text>
</comment>
<dbReference type="Pfam" id="PF17921">
    <property type="entry name" value="Integrase_H2C2"/>
    <property type="match status" value="1"/>
</dbReference>
<gene>
    <name evidence="2" type="ORF">O181_097876</name>
</gene>
<dbReference type="EMBL" id="AVOT02066336">
    <property type="protein sequence ID" value="MBW0558161.1"/>
    <property type="molecule type" value="Genomic_DNA"/>
</dbReference>
<dbReference type="InterPro" id="IPR041588">
    <property type="entry name" value="Integrase_H2C2"/>
</dbReference>
<keyword evidence="3" id="KW-1185">Reference proteome</keyword>
<dbReference type="Proteomes" id="UP000765509">
    <property type="component" value="Unassembled WGS sequence"/>
</dbReference>
<evidence type="ECO:0000313" key="2">
    <source>
        <dbReference type="EMBL" id="MBW0558161.1"/>
    </source>
</evidence>
<sequence>MEETYDEGRSNFLYGIIYHRTKHKCVMKVVDRSLVTILLKECNDSPFLGQLSESLTREKVNTCIWWPMWQKDVAQYFKACDRFKKENKCIGKRLLNMIKIQEPRRPWEIVHMDGLSGLPPGGDKS</sequence>
<proteinExistence type="predicted"/>
<dbReference type="Gene3D" id="1.10.340.70">
    <property type="match status" value="1"/>
</dbReference>
<organism evidence="2 3">
    <name type="scientific">Austropuccinia psidii MF-1</name>
    <dbReference type="NCBI Taxonomy" id="1389203"/>
    <lineage>
        <taxon>Eukaryota</taxon>
        <taxon>Fungi</taxon>
        <taxon>Dikarya</taxon>
        <taxon>Basidiomycota</taxon>
        <taxon>Pucciniomycotina</taxon>
        <taxon>Pucciniomycetes</taxon>
        <taxon>Pucciniales</taxon>
        <taxon>Sphaerophragmiaceae</taxon>
        <taxon>Austropuccinia</taxon>
    </lineage>
</organism>
<evidence type="ECO:0000313" key="3">
    <source>
        <dbReference type="Proteomes" id="UP000765509"/>
    </source>
</evidence>
<feature type="domain" description="Integrase zinc-binding" evidence="1">
    <location>
        <begin position="30"/>
        <end position="87"/>
    </location>
</feature>
<dbReference type="AlphaFoldDB" id="A0A9Q3J9T5"/>